<keyword evidence="2" id="KW-0560">Oxidoreductase</keyword>
<dbReference type="Gene3D" id="3.40.50.720">
    <property type="entry name" value="NAD(P)-binding Rossmann-like Domain"/>
    <property type="match status" value="1"/>
</dbReference>
<evidence type="ECO:0000256" key="2">
    <source>
        <dbReference type="ARBA" id="ARBA00023002"/>
    </source>
</evidence>
<gene>
    <name evidence="3" type="ORF">EOK75_06400</name>
</gene>
<dbReference type="OrthoDB" id="9787486at2"/>
<evidence type="ECO:0000313" key="4">
    <source>
        <dbReference type="Proteomes" id="UP000298631"/>
    </source>
</evidence>
<name>A0A4P8EF04_9RHOB</name>
<proteinExistence type="inferred from homology"/>
<dbReference type="RefSeq" id="WP_137193099.1">
    <property type="nucleotide sequence ID" value="NZ_CP039964.1"/>
</dbReference>
<dbReference type="InterPro" id="IPR051122">
    <property type="entry name" value="SDR_DHRS6-like"/>
</dbReference>
<dbReference type="NCBIfam" id="NF005754">
    <property type="entry name" value="PRK07578.1"/>
    <property type="match status" value="1"/>
</dbReference>
<sequence length="200" mass="20408">MKILIVGATGLIGGAVANALSANHEIISAGYSDGDVKVDLGSKASINAMFTAIGKVDAVISTAGLAGFAPFNELDDAAYDLALSNKLMGQVNLVRVGQDHVSDDGSFVLTAGILSRQPMPGSVVISMANGALESFAKAASLELDRGLRVNTVSPVFVKETMVKMGMDPRSGLSAADTAKAYVAAVTGNMNGETLDAPDFA</sequence>
<dbReference type="AlphaFoldDB" id="A0A4P8EF04"/>
<dbReference type="InterPro" id="IPR002347">
    <property type="entry name" value="SDR_fam"/>
</dbReference>
<comment type="similarity">
    <text evidence="1">Belongs to the short-chain dehydrogenases/reductases (SDR) family.</text>
</comment>
<dbReference type="Proteomes" id="UP000298631">
    <property type="component" value="Chromosome"/>
</dbReference>
<keyword evidence="4" id="KW-1185">Reference proteome</keyword>
<dbReference type="KEGG" id="pseb:EOK75_06400"/>
<reference evidence="3 4" key="1">
    <citation type="submission" date="2019-05" db="EMBL/GenBank/DDBJ databases">
        <title>Pseudorhodobacter turbinis sp. nov., isolated from the gut of the Korean turban shell.</title>
        <authorList>
            <person name="Jeong Y.-S."/>
            <person name="Kang W.-R."/>
            <person name="Bae J.-W."/>
        </authorList>
    </citation>
    <scope>NUCLEOTIDE SEQUENCE [LARGE SCALE GENOMIC DNA]</scope>
    <source>
        <strain evidence="3 4">S12M18</strain>
    </source>
</reference>
<dbReference type="InterPro" id="IPR036291">
    <property type="entry name" value="NAD(P)-bd_dom_sf"/>
</dbReference>
<organism evidence="3 4">
    <name type="scientific">Pseudorhodobacter turbinis</name>
    <dbReference type="NCBI Taxonomy" id="2500533"/>
    <lineage>
        <taxon>Bacteria</taxon>
        <taxon>Pseudomonadati</taxon>
        <taxon>Pseudomonadota</taxon>
        <taxon>Alphaproteobacteria</taxon>
        <taxon>Rhodobacterales</taxon>
        <taxon>Paracoccaceae</taxon>
        <taxon>Pseudorhodobacter</taxon>
    </lineage>
</organism>
<evidence type="ECO:0000313" key="3">
    <source>
        <dbReference type="EMBL" id="QCO55426.1"/>
    </source>
</evidence>
<dbReference type="PRINTS" id="PR00081">
    <property type="entry name" value="GDHRDH"/>
</dbReference>
<dbReference type="SUPFAM" id="SSF51735">
    <property type="entry name" value="NAD(P)-binding Rossmann-fold domains"/>
    <property type="match status" value="1"/>
</dbReference>
<protein>
    <submittedName>
        <fullName evidence="3">Short chain dehydrogenase</fullName>
    </submittedName>
</protein>
<dbReference type="PANTHER" id="PTHR43477:SF1">
    <property type="entry name" value="DIHYDROANTICAPSIN 7-DEHYDROGENASE"/>
    <property type="match status" value="1"/>
</dbReference>
<dbReference type="Pfam" id="PF13561">
    <property type="entry name" value="adh_short_C2"/>
    <property type="match status" value="1"/>
</dbReference>
<accession>A0A4P8EF04</accession>
<evidence type="ECO:0000256" key="1">
    <source>
        <dbReference type="ARBA" id="ARBA00006484"/>
    </source>
</evidence>
<dbReference type="CDD" id="cd11731">
    <property type="entry name" value="Lin1944_like_SDR_c"/>
    <property type="match status" value="1"/>
</dbReference>
<dbReference type="EMBL" id="CP039964">
    <property type="protein sequence ID" value="QCO55426.1"/>
    <property type="molecule type" value="Genomic_DNA"/>
</dbReference>
<dbReference type="PANTHER" id="PTHR43477">
    <property type="entry name" value="DIHYDROANTICAPSIN 7-DEHYDROGENASE"/>
    <property type="match status" value="1"/>
</dbReference>
<dbReference type="GO" id="GO:0016491">
    <property type="term" value="F:oxidoreductase activity"/>
    <property type="evidence" value="ECO:0007669"/>
    <property type="project" value="UniProtKB-KW"/>
</dbReference>